<dbReference type="OrthoDB" id="9797743at2"/>
<dbReference type="SFLD" id="SFLDG01135">
    <property type="entry name" value="C1.5.6:_HAD__Beta-PGM__Phospha"/>
    <property type="match status" value="1"/>
</dbReference>
<dbReference type="Gene3D" id="3.40.50.1000">
    <property type="entry name" value="HAD superfamily/HAD-like"/>
    <property type="match status" value="1"/>
</dbReference>
<keyword evidence="2" id="KW-1185">Reference proteome</keyword>
<dbReference type="InterPro" id="IPR006439">
    <property type="entry name" value="HAD-SF_hydro_IA"/>
</dbReference>
<dbReference type="STRING" id="1480694.DC28_05115"/>
<proteinExistence type="predicted"/>
<gene>
    <name evidence="1" type="ORF">DC28_05115</name>
</gene>
<sequence length="228" mass="25024">MSLSTVIFDLDGTLIDSEANYHHSDQQFLEARGIHLPEEHWKDVVGVGSRSFLRTLQRDYGLTGDLDDLLAEKDSCYLKIARGNTRAFPQMQLFVEACHSRGIKMAVASGSSREAIEKTLGWAGLEQYFPVRVSADEVAGGKPQPDIFIEAARRMGVDPGECLVIEDSQYGVTAGKAAGMVCAAIPTVTTPPLAEAFLQADILFPGGMTEFTAEGLIHQLTERFQWRM</sequence>
<dbReference type="RefSeq" id="WP_037546502.1">
    <property type="nucleotide sequence ID" value="NZ_JNUP01000045.1"/>
</dbReference>
<dbReference type="PANTHER" id="PTHR18901">
    <property type="entry name" value="2-DEOXYGLUCOSE-6-PHOSPHATE PHOSPHATASE 2"/>
    <property type="match status" value="1"/>
</dbReference>
<dbReference type="AlphaFoldDB" id="A0A098R073"/>
<dbReference type="SFLD" id="SFLDS00003">
    <property type="entry name" value="Haloacid_Dehalogenase"/>
    <property type="match status" value="1"/>
</dbReference>
<dbReference type="EMBL" id="JNUP01000045">
    <property type="protein sequence ID" value="KGE73161.1"/>
    <property type="molecule type" value="Genomic_DNA"/>
</dbReference>
<dbReference type="InterPro" id="IPR036412">
    <property type="entry name" value="HAD-like_sf"/>
</dbReference>
<organism evidence="1 2">
    <name type="scientific">Spirochaeta lutea</name>
    <dbReference type="NCBI Taxonomy" id="1480694"/>
    <lineage>
        <taxon>Bacteria</taxon>
        <taxon>Pseudomonadati</taxon>
        <taxon>Spirochaetota</taxon>
        <taxon>Spirochaetia</taxon>
        <taxon>Spirochaetales</taxon>
        <taxon>Spirochaetaceae</taxon>
        <taxon>Spirochaeta</taxon>
    </lineage>
</organism>
<dbReference type="PRINTS" id="PR00413">
    <property type="entry name" value="HADHALOGNASE"/>
</dbReference>
<dbReference type="eggNOG" id="COG0637">
    <property type="taxonomic scope" value="Bacteria"/>
</dbReference>
<dbReference type="InterPro" id="IPR023198">
    <property type="entry name" value="PGP-like_dom2"/>
</dbReference>
<dbReference type="PANTHER" id="PTHR18901:SF38">
    <property type="entry name" value="PSEUDOURIDINE-5'-PHOSPHATASE"/>
    <property type="match status" value="1"/>
</dbReference>
<evidence type="ECO:0000313" key="1">
    <source>
        <dbReference type="EMBL" id="KGE73161.1"/>
    </source>
</evidence>
<dbReference type="NCBIfam" id="TIGR01509">
    <property type="entry name" value="HAD-SF-IA-v3"/>
    <property type="match status" value="1"/>
</dbReference>
<comment type="caution">
    <text evidence="1">The sequence shown here is derived from an EMBL/GenBank/DDBJ whole genome shotgun (WGS) entry which is preliminary data.</text>
</comment>
<reference evidence="1 2" key="1">
    <citation type="submission" date="2014-05" db="EMBL/GenBank/DDBJ databases">
        <title>De novo Genome Sequence of Spirocheata sp.</title>
        <authorList>
            <person name="Shivani Y."/>
            <person name="Subhash Y."/>
            <person name="Tushar L."/>
            <person name="Sasikala C."/>
            <person name="Ramana C.V."/>
        </authorList>
    </citation>
    <scope>NUCLEOTIDE SEQUENCE [LARGE SCALE GENOMIC DNA]</scope>
    <source>
        <strain evidence="1 2">JC230</strain>
    </source>
</reference>
<dbReference type="Gene3D" id="1.10.150.240">
    <property type="entry name" value="Putative phosphatase, domain 2"/>
    <property type="match status" value="1"/>
</dbReference>
<dbReference type="SFLD" id="SFLDG01129">
    <property type="entry name" value="C1.5:_HAD__Beta-PGM__Phosphata"/>
    <property type="match status" value="1"/>
</dbReference>
<dbReference type="InterPro" id="IPR023214">
    <property type="entry name" value="HAD_sf"/>
</dbReference>
<dbReference type="SUPFAM" id="SSF56784">
    <property type="entry name" value="HAD-like"/>
    <property type="match status" value="1"/>
</dbReference>
<dbReference type="Pfam" id="PF00702">
    <property type="entry name" value="Hydrolase"/>
    <property type="match status" value="1"/>
</dbReference>
<protein>
    <recommendedName>
        <fullName evidence="3">Hydrolase</fullName>
    </recommendedName>
</protein>
<evidence type="ECO:0008006" key="3">
    <source>
        <dbReference type="Google" id="ProtNLM"/>
    </source>
</evidence>
<accession>A0A098R073</accession>
<dbReference type="Proteomes" id="UP000029692">
    <property type="component" value="Unassembled WGS sequence"/>
</dbReference>
<evidence type="ECO:0000313" key="2">
    <source>
        <dbReference type="Proteomes" id="UP000029692"/>
    </source>
</evidence>
<name>A0A098R073_9SPIO</name>